<evidence type="ECO:0000313" key="3">
    <source>
        <dbReference type="EnsemblProtists" id="EOD17581"/>
    </source>
</evidence>
<dbReference type="Pfam" id="PF04564">
    <property type="entry name" value="U-box"/>
    <property type="match status" value="1"/>
</dbReference>
<dbReference type="GO" id="GO:0004842">
    <property type="term" value="F:ubiquitin-protein transferase activity"/>
    <property type="evidence" value="ECO:0007669"/>
    <property type="project" value="InterPro"/>
</dbReference>
<evidence type="ECO:0000313" key="4">
    <source>
        <dbReference type="Proteomes" id="UP000013827"/>
    </source>
</evidence>
<reference evidence="3" key="2">
    <citation type="submission" date="2024-10" db="UniProtKB">
        <authorList>
            <consortium name="EnsemblProtists"/>
        </authorList>
    </citation>
    <scope>IDENTIFICATION</scope>
</reference>
<dbReference type="PROSITE" id="PS51698">
    <property type="entry name" value="U_BOX"/>
    <property type="match status" value="1"/>
</dbReference>
<dbReference type="Gene3D" id="3.30.40.10">
    <property type="entry name" value="Zinc/RING finger domain, C3HC4 (zinc finger)"/>
    <property type="match status" value="1"/>
</dbReference>
<dbReference type="RefSeq" id="XP_005770010.1">
    <property type="nucleotide sequence ID" value="XM_005769953.1"/>
</dbReference>
<dbReference type="SUPFAM" id="SSF57850">
    <property type="entry name" value="RING/U-box"/>
    <property type="match status" value="1"/>
</dbReference>
<feature type="domain" description="U-box" evidence="2">
    <location>
        <begin position="147"/>
        <end position="180"/>
    </location>
</feature>
<dbReference type="Proteomes" id="UP000013827">
    <property type="component" value="Unassembled WGS sequence"/>
</dbReference>
<protein>
    <recommendedName>
        <fullName evidence="2">U-box domain-containing protein</fullName>
    </recommendedName>
</protein>
<dbReference type="InterPro" id="IPR003903">
    <property type="entry name" value="UIM_dom"/>
</dbReference>
<dbReference type="PROSITE" id="PS50330">
    <property type="entry name" value="UIM"/>
    <property type="match status" value="1"/>
</dbReference>
<reference evidence="4" key="1">
    <citation type="journal article" date="2013" name="Nature">
        <title>Pan genome of the phytoplankton Emiliania underpins its global distribution.</title>
        <authorList>
            <person name="Read B.A."/>
            <person name="Kegel J."/>
            <person name="Klute M.J."/>
            <person name="Kuo A."/>
            <person name="Lefebvre S.C."/>
            <person name="Maumus F."/>
            <person name="Mayer C."/>
            <person name="Miller J."/>
            <person name="Monier A."/>
            <person name="Salamov A."/>
            <person name="Young J."/>
            <person name="Aguilar M."/>
            <person name="Claverie J.M."/>
            <person name="Frickenhaus S."/>
            <person name="Gonzalez K."/>
            <person name="Herman E.K."/>
            <person name="Lin Y.C."/>
            <person name="Napier J."/>
            <person name="Ogata H."/>
            <person name="Sarno A.F."/>
            <person name="Shmutz J."/>
            <person name="Schroeder D."/>
            <person name="de Vargas C."/>
            <person name="Verret F."/>
            <person name="von Dassow P."/>
            <person name="Valentin K."/>
            <person name="Van de Peer Y."/>
            <person name="Wheeler G."/>
            <person name="Dacks J.B."/>
            <person name="Delwiche C.F."/>
            <person name="Dyhrman S.T."/>
            <person name="Glockner G."/>
            <person name="John U."/>
            <person name="Richards T."/>
            <person name="Worden A.Z."/>
            <person name="Zhang X."/>
            <person name="Grigoriev I.V."/>
            <person name="Allen A.E."/>
            <person name="Bidle K."/>
            <person name="Borodovsky M."/>
            <person name="Bowler C."/>
            <person name="Brownlee C."/>
            <person name="Cock J.M."/>
            <person name="Elias M."/>
            <person name="Gladyshev V.N."/>
            <person name="Groth M."/>
            <person name="Guda C."/>
            <person name="Hadaegh A."/>
            <person name="Iglesias-Rodriguez M.D."/>
            <person name="Jenkins J."/>
            <person name="Jones B.M."/>
            <person name="Lawson T."/>
            <person name="Leese F."/>
            <person name="Lindquist E."/>
            <person name="Lobanov A."/>
            <person name="Lomsadze A."/>
            <person name="Malik S.B."/>
            <person name="Marsh M.E."/>
            <person name="Mackinder L."/>
            <person name="Mock T."/>
            <person name="Mueller-Roeber B."/>
            <person name="Pagarete A."/>
            <person name="Parker M."/>
            <person name="Probert I."/>
            <person name="Quesneville H."/>
            <person name="Raines C."/>
            <person name="Rensing S.A."/>
            <person name="Riano-Pachon D.M."/>
            <person name="Richier S."/>
            <person name="Rokitta S."/>
            <person name="Shiraiwa Y."/>
            <person name="Soanes D.M."/>
            <person name="van der Giezen M."/>
            <person name="Wahlund T.M."/>
            <person name="Williams B."/>
            <person name="Wilson W."/>
            <person name="Wolfe G."/>
            <person name="Wurch L.L."/>
        </authorList>
    </citation>
    <scope>NUCLEOTIDE SEQUENCE</scope>
</reference>
<dbReference type="GeneID" id="17263729"/>
<dbReference type="HOGENOM" id="CLU_1498990_0_0_1"/>
<organism evidence="3 4">
    <name type="scientific">Emiliania huxleyi (strain CCMP1516)</name>
    <dbReference type="NCBI Taxonomy" id="280463"/>
    <lineage>
        <taxon>Eukaryota</taxon>
        <taxon>Haptista</taxon>
        <taxon>Haptophyta</taxon>
        <taxon>Prymnesiophyceae</taxon>
        <taxon>Isochrysidales</taxon>
        <taxon>Noelaerhabdaceae</taxon>
        <taxon>Emiliania</taxon>
    </lineage>
</organism>
<dbReference type="InterPro" id="IPR013083">
    <property type="entry name" value="Znf_RING/FYVE/PHD"/>
</dbReference>
<sequence length="180" mass="19744">MPAQVPAPDAAARHTGAGKNTLIWNATMTKPIKVGHLKANRLTVYKEQAGCGTFFWNDRRSRKEVRGNRLWTTLEGVQMRGSRPDARQLPLESQDEDEDEDGDIVVQMSGLGLGASDSEEEEQLQRAIARSLADASNQQHHGGHSAALPEELLCPILLTVMVDPVSTAEGQCYERAAIER</sequence>
<dbReference type="KEGG" id="ehx:EMIHUDRAFT_243980"/>
<proteinExistence type="predicted"/>
<dbReference type="PaxDb" id="2903-EOD17581"/>
<keyword evidence="4" id="KW-1185">Reference proteome</keyword>
<evidence type="ECO:0000259" key="2">
    <source>
        <dbReference type="PROSITE" id="PS51698"/>
    </source>
</evidence>
<dbReference type="AlphaFoldDB" id="A0A0D3J246"/>
<dbReference type="Pfam" id="PF23625">
    <property type="entry name" value="UIM_2"/>
    <property type="match status" value="2"/>
</dbReference>
<name>A0A0D3J246_EMIH1</name>
<dbReference type="InterPro" id="IPR003613">
    <property type="entry name" value="Ubox_domain"/>
</dbReference>
<evidence type="ECO:0000256" key="1">
    <source>
        <dbReference type="SAM" id="MobiDB-lite"/>
    </source>
</evidence>
<feature type="region of interest" description="Disordered" evidence="1">
    <location>
        <begin position="78"/>
        <end position="101"/>
    </location>
</feature>
<dbReference type="GO" id="GO:0016567">
    <property type="term" value="P:protein ubiquitination"/>
    <property type="evidence" value="ECO:0007669"/>
    <property type="project" value="InterPro"/>
</dbReference>
<dbReference type="EnsemblProtists" id="EOD17581">
    <property type="protein sequence ID" value="EOD17581"/>
    <property type="gene ID" value="EMIHUDRAFT_243980"/>
</dbReference>
<accession>A0A0D3J246</accession>